<name>A0A6M0R8X2_9CLOT</name>
<keyword evidence="3" id="KW-1185">Reference proteome</keyword>
<sequence>MERLVEMKKDLRELKFIVLNYLACLLIFFIGFKFFKLRTNMKNYIILGLVYACIAQFFYKK</sequence>
<feature type="transmembrane region" description="Helical" evidence="1">
    <location>
        <begin position="16"/>
        <end position="35"/>
    </location>
</feature>
<accession>A0A6M0R8X2</accession>
<comment type="caution">
    <text evidence="2">The sequence shown here is derived from an EMBL/GenBank/DDBJ whole genome shotgun (WGS) entry which is preliminary data.</text>
</comment>
<dbReference type="RefSeq" id="WP_129582108.1">
    <property type="nucleotide sequence ID" value="NZ_CABKUB010000006.1"/>
</dbReference>
<dbReference type="Proteomes" id="UP000473885">
    <property type="component" value="Unassembled WGS sequence"/>
</dbReference>
<gene>
    <name evidence="2" type="ORF">FDF74_05610</name>
</gene>
<keyword evidence="1" id="KW-0472">Membrane</keyword>
<proteinExistence type="predicted"/>
<evidence type="ECO:0000313" key="3">
    <source>
        <dbReference type="Proteomes" id="UP000473885"/>
    </source>
</evidence>
<keyword evidence="1" id="KW-0812">Transmembrane</keyword>
<organism evidence="2 3">
    <name type="scientific">Clostridium niameyense</name>
    <dbReference type="NCBI Taxonomy" id="1622073"/>
    <lineage>
        <taxon>Bacteria</taxon>
        <taxon>Bacillati</taxon>
        <taxon>Bacillota</taxon>
        <taxon>Clostridia</taxon>
        <taxon>Eubacteriales</taxon>
        <taxon>Clostridiaceae</taxon>
        <taxon>Clostridium</taxon>
    </lineage>
</organism>
<reference evidence="2 3" key="1">
    <citation type="submission" date="2019-04" db="EMBL/GenBank/DDBJ databases">
        <title>Genome sequencing of Clostridium botulinum Groups I-IV and Clostridium butyricum.</title>
        <authorList>
            <person name="Brunt J."/>
            <person name="Van Vliet A.H.M."/>
            <person name="Stringer S.C."/>
            <person name="Carter A.T."/>
            <person name="Peck M.W."/>
        </authorList>
    </citation>
    <scope>NUCLEOTIDE SEQUENCE [LARGE SCALE GENOMIC DNA]</scope>
    <source>
        <strain evidence="2 3">IFR 18/094</strain>
    </source>
</reference>
<protein>
    <submittedName>
        <fullName evidence="2">Uncharacterized protein</fullName>
    </submittedName>
</protein>
<dbReference type="EMBL" id="SXDP01000003">
    <property type="protein sequence ID" value="NEZ46691.1"/>
    <property type="molecule type" value="Genomic_DNA"/>
</dbReference>
<feature type="transmembrane region" description="Helical" evidence="1">
    <location>
        <begin position="41"/>
        <end position="59"/>
    </location>
</feature>
<evidence type="ECO:0000313" key="2">
    <source>
        <dbReference type="EMBL" id="NEZ46691.1"/>
    </source>
</evidence>
<keyword evidence="1" id="KW-1133">Transmembrane helix</keyword>
<dbReference type="AlphaFoldDB" id="A0A6M0R8X2"/>
<evidence type="ECO:0000256" key="1">
    <source>
        <dbReference type="SAM" id="Phobius"/>
    </source>
</evidence>